<evidence type="ECO:0000313" key="2">
    <source>
        <dbReference type="EMBL" id="EXB88481.1"/>
    </source>
</evidence>
<dbReference type="AlphaFoldDB" id="W9RFI5"/>
<dbReference type="Proteomes" id="UP000030645">
    <property type="component" value="Unassembled WGS sequence"/>
</dbReference>
<reference evidence="3" key="1">
    <citation type="submission" date="2013-01" db="EMBL/GenBank/DDBJ databases">
        <title>Draft Genome Sequence of a Mulberry Tree, Morus notabilis C.K. Schneid.</title>
        <authorList>
            <person name="He N."/>
            <person name="Zhao S."/>
        </authorList>
    </citation>
    <scope>NUCLEOTIDE SEQUENCE</scope>
</reference>
<feature type="region of interest" description="Disordered" evidence="1">
    <location>
        <begin position="1"/>
        <end position="39"/>
    </location>
</feature>
<proteinExistence type="predicted"/>
<protein>
    <submittedName>
        <fullName evidence="2">Uncharacterized protein</fullName>
    </submittedName>
</protein>
<gene>
    <name evidence="2" type="ORF">L484_017233</name>
</gene>
<sequence length="94" mass="10357">MMGSRLGNNGSCGRSQRWPSPSVRGSTMGSGGNRADDGCDIWNEAERRRLSLHLLYDEYRQRTSSRVDSPAISPISSRDPFIEAESVGILARQS</sequence>
<dbReference type="EMBL" id="KE344969">
    <property type="protein sequence ID" value="EXB88481.1"/>
    <property type="molecule type" value="Genomic_DNA"/>
</dbReference>
<name>W9RFI5_9ROSA</name>
<feature type="compositionally biased region" description="Polar residues" evidence="1">
    <location>
        <begin position="1"/>
        <end position="27"/>
    </location>
</feature>
<evidence type="ECO:0000256" key="1">
    <source>
        <dbReference type="SAM" id="MobiDB-lite"/>
    </source>
</evidence>
<accession>W9RFI5</accession>
<keyword evidence="3" id="KW-1185">Reference proteome</keyword>
<organism evidence="2 3">
    <name type="scientific">Morus notabilis</name>
    <dbReference type="NCBI Taxonomy" id="981085"/>
    <lineage>
        <taxon>Eukaryota</taxon>
        <taxon>Viridiplantae</taxon>
        <taxon>Streptophyta</taxon>
        <taxon>Embryophyta</taxon>
        <taxon>Tracheophyta</taxon>
        <taxon>Spermatophyta</taxon>
        <taxon>Magnoliopsida</taxon>
        <taxon>eudicotyledons</taxon>
        <taxon>Gunneridae</taxon>
        <taxon>Pentapetalae</taxon>
        <taxon>rosids</taxon>
        <taxon>fabids</taxon>
        <taxon>Rosales</taxon>
        <taxon>Moraceae</taxon>
        <taxon>Moreae</taxon>
        <taxon>Morus</taxon>
    </lineage>
</organism>
<evidence type="ECO:0000313" key="3">
    <source>
        <dbReference type="Proteomes" id="UP000030645"/>
    </source>
</evidence>